<reference evidence="2" key="1">
    <citation type="journal article" date="2016" name="Nature">
        <title>Redefining the invertebrate RNA virosphere.</title>
        <authorList>
            <person name="Shi M."/>
            <person name="Lin X.D."/>
            <person name="Tian J.H."/>
            <person name="Chen L.J."/>
            <person name="Chen X."/>
            <person name="Li C.X."/>
            <person name="Qin X.C."/>
            <person name="Li J."/>
            <person name="Cao J.P."/>
            <person name="Eden J.S."/>
            <person name="Buchmann J."/>
            <person name="Wang W."/>
            <person name="Xu J."/>
            <person name="Holmes E.C."/>
            <person name="Zhang Y.Z."/>
        </authorList>
    </citation>
    <scope>NUCLEOTIDE SEQUENCE [LARGE SCALE GENOMIC DNA]</scope>
    <source>
        <strain evidence="2">BHXun32263</strain>
    </source>
</reference>
<sequence>MALHAKFLLLVLILLCDYARSIEIVGELRNLDPGTVKGLAARGSQLTRYTNFVQVSRPTQGTVREDHYVPHYVDIPLDTDLDYVVTGTSSLGTDFGFRVKVDDVNVEVENELIYTAPFYRDSHEDNLHQMVWNWDGSSLTHGVHIPTVCAGLSNVDYSFFECLRTRDEVAQLSQKDRECRYAPLGNEYLSVGNYTVKNPRGTCLNAESQSWWGRPFFTGLYKTGMPWIRAIDQWNLADCGTGSCTPSGQIRVLQRKWISGVNTAMFFKSTGKAIANYTISVSPEYGCDFDRCELHGPGDKCTLSVAGDTMSITGNDLETTTRMNIMVIAACGDYSGCQPVAVYRWPDDLYLTNAFPYLKWRSVPGPVYADEGKTKFQADAKFFPDVHINEEFCLDLGYRQDEGIAQYTHSSNKDGDANKPACRKKAPIISQSQREFEERGLSIDRCGDIRLEYVGDIDMVTLKYGKGYDGKDCEDLKKVNPHPYRYPLSAVKAYYNGCTGGVARAYFDIKSTEIVIDPPDGVDLSVCQIKMEGYYGLDNGITLTIGGCTVSGPVRLQLPQLDAYFYGDSKTLTTVLGASESRITITMLSYYDVLLIAEVFSSTITEVPVTALNADDAYTPDVIPPPSNDGGGFFDFLNNMFGNTFSIILIISAVILVGFILVSCCASARGGVKKESA</sequence>
<dbReference type="RefSeq" id="YP_009333334.1">
    <property type="nucleotide sequence ID" value="NC_032492.1"/>
</dbReference>
<dbReference type="OrthoDB" id="18940at10239"/>
<dbReference type="GeneID" id="30745592"/>
<name>A0A1L3KJ32_9NIDO</name>
<dbReference type="EMBL" id="KX883628">
    <property type="protein sequence ID" value="APG77315.1"/>
    <property type="molecule type" value="Genomic_RNA"/>
</dbReference>
<evidence type="ECO:0000256" key="1">
    <source>
        <dbReference type="SAM" id="Phobius"/>
    </source>
</evidence>
<organism evidence="2">
    <name type="scientific">Beihai Nido-like virus 2</name>
    <dbReference type="NCBI Taxonomy" id="1922351"/>
    <lineage>
        <taxon>Viruses</taxon>
        <taxon>Riboviria</taxon>
        <taxon>Orthornavirae</taxon>
        <taxon>Pisuviricota</taxon>
        <taxon>Pisoniviricetes</taxon>
        <taxon>Nidovirales</taxon>
        <taxon>Ronidovirineae</taxon>
        <taxon>Euroniviridae</taxon>
        <taxon>Ceronivirinae</taxon>
        <taxon>Charybnivirus</taxon>
        <taxon>Cradenivirus</taxon>
        <taxon>Charybnivirus charybdis</taxon>
        <taxon>Charybnivirus 1</taxon>
    </lineage>
</organism>
<keyword evidence="1" id="KW-0812">Transmembrane</keyword>
<proteinExistence type="predicted"/>
<evidence type="ECO:0000313" key="3">
    <source>
        <dbReference type="Proteomes" id="UP000204579"/>
    </source>
</evidence>
<evidence type="ECO:0000313" key="2">
    <source>
        <dbReference type="EMBL" id="APG77315.1"/>
    </source>
</evidence>
<protein>
    <submittedName>
        <fullName evidence="2">Putative glycoprotein 2</fullName>
    </submittedName>
</protein>
<dbReference type="Proteomes" id="UP000204579">
    <property type="component" value="Segment"/>
</dbReference>
<accession>A0A1L3KJ32</accession>
<feature type="transmembrane region" description="Helical" evidence="1">
    <location>
        <begin position="645"/>
        <end position="668"/>
    </location>
</feature>
<dbReference type="KEGG" id="vg:30745592"/>
<keyword evidence="1" id="KW-1133">Transmembrane helix</keyword>
<keyword evidence="3" id="KW-1185">Reference proteome</keyword>
<keyword evidence="1" id="KW-0472">Membrane</keyword>